<accession>A0ABY7F1V2</accession>
<gene>
    <name evidence="4" type="ORF">MAR_004839</name>
</gene>
<dbReference type="InterPro" id="IPR039888">
    <property type="entry name" value="Melted-like"/>
</dbReference>
<keyword evidence="5" id="KW-1185">Reference proteome</keyword>
<dbReference type="PANTHER" id="PTHR21630">
    <property type="entry name" value="VEPH-A/MELTED"/>
    <property type="match status" value="1"/>
</dbReference>
<proteinExistence type="predicted"/>
<dbReference type="EMBL" id="CP111020">
    <property type="protein sequence ID" value="WAR14734.1"/>
    <property type="molecule type" value="Genomic_DNA"/>
</dbReference>
<feature type="compositionally biased region" description="Low complexity" evidence="3">
    <location>
        <begin position="215"/>
        <end position="225"/>
    </location>
</feature>
<feature type="compositionally biased region" description="Polar residues" evidence="3">
    <location>
        <begin position="179"/>
        <end position="194"/>
    </location>
</feature>
<reference evidence="4" key="1">
    <citation type="submission" date="2022-11" db="EMBL/GenBank/DDBJ databases">
        <title>Centuries of genome instability and evolution in soft-shell clam transmissible cancer (bioRxiv).</title>
        <authorList>
            <person name="Hart S.F.M."/>
            <person name="Yonemitsu M.A."/>
            <person name="Giersch R.M."/>
            <person name="Beal B.F."/>
            <person name="Arriagada G."/>
            <person name="Davis B.W."/>
            <person name="Ostrander E.A."/>
            <person name="Goff S.P."/>
            <person name="Metzger M.J."/>
        </authorList>
    </citation>
    <scope>NUCLEOTIDE SEQUENCE</scope>
    <source>
        <strain evidence="4">MELC-2E11</strain>
        <tissue evidence="4">Siphon/mantle</tissue>
    </source>
</reference>
<feature type="region of interest" description="Disordered" evidence="3">
    <location>
        <begin position="174"/>
        <end position="194"/>
    </location>
</feature>
<evidence type="ECO:0000313" key="4">
    <source>
        <dbReference type="EMBL" id="WAR14734.1"/>
    </source>
</evidence>
<feature type="compositionally biased region" description="Polar residues" evidence="3">
    <location>
        <begin position="226"/>
        <end position="250"/>
    </location>
</feature>
<comment type="subcellular location">
    <subcellularLocation>
        <location evidence="1">Endomembrane system</location>
        <topology evidence="1">Peripheral membrane protein</topology>
    </subcellularLocation>
</comment>
<evidence type="ECO:0000313" key="5">
    <source>
        <dbReference type="Proteomes" id="UP001164746"/>
    </source>
</evidence>
<evidence type="ECO:0000256" key="2">
    <source>
        <dbReference type="ARBA" id="ARBA00023136"/>
    </source>
</evidence>
<feature type="non-terminal residue" evidence="4">
    <location>
        <position position="1"/>
    </location>
</feature>
<dbReference type="SUPFAM" id="SSF50729">
    <property type="entry name" value="PH domain-like"/>
    <property type="match status" value="1"/>
</dbReference>
<evidence type="ECO:0000256" key="1">
    <source>
        <dbReference type="ARBA" id="ARBA00004184"/>
    </source>
</evidence>
<dbReference type="PANTHER" id="PTHR21630:SF10">
    <property type="entry name" value="VENTRICULAR ZONE-EXPRESSED PH DOMAIN-CONTAINING PROTEIN HOMOLOG 1"/>
    <property type="match status" value="1"/>
</dbReference>
<keyword evidence="2" id="KW-0472">Membrane</keyword>
<protein>
    <submittedName>
        <fullName evidence="4">MELT-like protein</fullName>
    </submittedName>
</protein>
<feature type="region of interest" description="Disordered" evidence="3">
    <location>
        <begin position="209"/>
        <end position="257"/>
    </location>
</feature>
<sequence>PVTRHVSELVAVMESCGVTEHVSLLQVFGMIAKSKPKVLEGHVAPFCNYLTVSTLVPLILAMFVDMATANPSVFIDHVTALKLLAEQQPVFIHQIVQIVGAVGTVSLPHAVRTMGYLVSLLSGLSGQASLVVILQEIKALGLIHNSLLADHMHKISRLSQSGSNSVRILVHQLKDDSKNSGQNEMRSVSSQTEGTVTIITVGNPDYPSNVVGVRQQQQQQQQQQQVPHSNRSSQLSLTPSSRTSIANSRSLSDRPHFCEKHMDTTRKFISSLSARIPLPAKCSIVGKAGQTADISAMFVSISRIKGTNCLYGKQFFILNTKLPKTWIHLMFLAVQAQSTSALSQQDLSVSSLKHCWDALYPEKGNSGYITLVTSSFPSAKSYPNIFHDQDVLLQELHGDRYFDVFEFNAPRKYWACFMCYHPEKMSELMPDGFNFARFYCPLAAQSRLSWSVEGEDPILHSLRQPDNLQQKKETLPVREIQSVKAVRKGIRKAFEIFTRDQNYVFKAKGQQNIEPCVQCIHLAVAKAQNDGECTVVENVTIPTIPTGPRSAVRDTKL</sequence>
<evidence type="ECO:0000256" key="3">
    <source>
        <dbReference type="SAM" id="MobiDB-lite"/>
    </source>
</evidence>
<dbReference type="Proteomes" id="UP001164746">
    <property type="component" value="Chromosome 9"/>
</dbReference>
<name>A0ABY7F1V2_MYAAR</name>
<organism evidence="4 5">
    <name type="scientific">Mya arenaria</name>
    <name type="common">Soft-shell clam</name>
    <dbReference type="NCBI Taxonomy" id="6604"/>
    <lineage>
        <taxon>Eukaryota</taxon>
        <taxon>Metazoa</taxon>
        <taxon>Spiralia</taxon>
        <taxon>Lophotrochozoa</taxon>
        <taxon>Mollusca</taxon>
        <taxon>Bivalvia</taxon>
        <taxon>Autobranchia</taxon>
        <taxon>Heteroconchia</taxon>
        <taxon>Euheterodonta</taxon>
        <taxon>Imparidentia</taxon>
        <taxon>Neoheterodontei</taxon>
        <taxon>Myida</taxon>
        <taxon>Myoidea</taxon>
        <taxon>Myidae</taxon>
        <taxon>Mya</taxon>
    </lineage>
</organism>